<name>A0A8J6I371_9FIRM</name>
<dbReference type="InterPro" id="IPR003661">
    <property type="entry name" value="HisK_dim/P_dom"/>
</dbReference>
<dbReference type="EMBL" id="JAAKDE010000061">
    <property type="protein sequence ID" value="MBA2134123.1"/>
    <property type="molecule type" value="Genomic_DNA"/>
</dbReference>
<dbReference type="PROSITE" id="PS50112">
    <property type="entry name" value="PAS"/>
    <property type="match status" value="1"/>
</dbReference>
<dbReference type="SUPFAM" id="SSF47384">
    <property type="entry name" value="Homodimeric domain of signal transducing histidine kinase"/>
    <property type="match status" value="1"/>
</dbReference>
<dbReference type="AlphaFoldDB" id="A0A8J6I371"/>
<comment type="subcellular location">
    <subcellularLocation>
        <location evidence="2">Membrane</location>
    </subcellularLocation>
</comment>
<dbReference type="SMART" id="SM00388">
    <property type="entry name" value="HisKA"/>
    <property type="match status" value="1"/>
</dbReference>
<gene>
    <name evidence="12" type="ORF">G5B42_11355</name>
</gene>
<dbReference type="PANTHER" id="PTHR45453:SF1">
    <property type="entry name" value="PHOSPHATE REGULON SENSOR PROTEIN PHOR"/>
    <property type="match status" value="1"/>
</dbReference>
<dbReference type="InterPro" id="IPR036097">
    <property type="entry name" value="HisK_dim/P_sf"/>
</dbReference>
<dbReference type="NCBIfam" id="TIGR00229">
    <property type="entry name" value="sensory_box"/>
    <property type="match status" value="1"/>
</dbReference>
<protein>
    <recommendedName>
        <fullName evidence="3">histidine kinase</fullName>
        <ecNumber evidence="3">2.7.13.3</ecNumber>
    </recommendedName>
</protein>
<feature type="transmembrane region" description="Helical" evidence="9">
    <location>
        <begin position="151"/>
        <end position="173"/>
    </location>
</feature>
<accession>A0A8J6I371</accession>
<dbReference type="GO" id="GO:0005886">
    <property type="term" value="C:plasma membrane"/>
    <property type="evidence" value="ECO:0007669"/>
    <property type="project" value="TreeGrafter"/>
</dbReference>
<evidence type="ECO:0000256" key="4">
    <source>
        <dbReference type="ARBA" id="ARBA00022553"/>
    </source>
</evidence>
<dbReference type="SUPFAM" id="SSF55874">
    <property type="entry name" value="ATPase domain of HSP90 chaperone/DNA topoisomerase II/histidine kinase"/>
    <property type="match status" value="1"/>
</dbReference>
<dbReference type="FunFam" id="1.10.287.130:FF:000001">
    <property type="entry name" value="Two-component sensor histidine kinase"/>
    <property type="match status" value="1"/>
</dbReference>
<dbReference type="InterPro" id="IPR003594">
    <property type="entry name" value="HATPase_dom"/>
</dbReference>
<dbReference type="FunFam" id="3.30.565.10:FF:000006">
    <property type="entry name" value="Sensor histidine kinase WalK"/>
    <property type="match status" value="1"/>
</dbReference>
<evidence type="ECO:0000259" key="11">
    <source>
        <dbReference type="PROSITE" id="PS50112"/>
    </source>
</evidence>
<keyword evidence="6" id="KW-0418">Kinase</keyword>
<dbReference type="Pfam" id="PF02518">
    <property type="entry name" value="HATPase_c"/>
    <property type="match status" value="1"/>
</dbReference>
<comment type="caution">
    <text evidence="12">The sequence shown here is derived from an EMBL/GenBank/DDBJ whole genome shotgun (WGS) entry which is preliminary data.</text>
</comment>
<evidence type="ECO:0000256" key="8">
    <source>
        <dbReference type="ARBA" id="ARBA00023136"/>
    </source>
</evidence>
<reference evidence="12" key="1">
    <citation type="submission" date="2020-06" db="EMBL/GenBank/DDBJ databases">
        <title>Novel chitinolytic bacterium.</title>
        <authorList>
            <person name="Ungkulpasvich U."/>
            <person name="Kosugi A."/>
            <person name="Uke A."/>
        </authorList>
    </citation>
    <scope>NUCLEOTIDE SEQUENCE</scope>
    <source>
        <strain evidence="12">UUS1-1</strain>
    </source>
</reference>
<dbReference type="GO" id="GO:0016036">
    <property type="term" value="P:cellular response to phosphate starvation"/>
    <property type="evidence" value="ECO:0007669"/>
    <property type="project" value="TreeGrafter"/>
</dbReference>
<evidence type="ECO:0000313" key="12">
    <source>
        <dbReference type="EMBL" id="MBA2134123.1"/>
    </source>
</evidence>
<dbReference type="InterPro" id="IPR050351">
    <property type="entry name" value="BphY/WalK/GraS-like"/>
</dbReference>
<evidence type="ECO:0000256" key="1">
    <source>
        <dbReference type="ARBA" id="ARBA00000085"/>
    </source>
</evidence>
<dbReference type="SMART" id="SM00387">
    <property type="entry name" value="HATPase_c"/>
    <property type="match status" value="1"/>
</dbReference>
<evidence type="ECO:0000256" key="5">
    <source>
        <dbReference type="ARBA" id="ARBA00022679"/>
    </source>
</evidence>
<evidence type="ECO:0000256" key="9">
    <source>
        <dbReference type="SAM" id="Phobius"/>
    </source>
</evidence>
<feature type="transmembrane region" description="Helical" evidence="9">
    <location>
        <begin position="6"/>
        <end position="29"/>
    </location>
</feature>
<evidence type="ECO:0000259" key="10">
    <source>
        <dbReference type="PROSITE" id="PS50109"/>
    </source>
</evidence>
<keyword evidence="7" id="KW-0902">Two-component regulatory system</keyword>
<dbReference type="Gene3D" id="1.10.287.130">
    <property type="match status" value="1"/>
</dbReference>
<dbReference type="InterPro" id="IPR013767">
    <property type="entry name" value="PAS_fold"/>
</dbReference>
<dbReference type="InterPro" id="IPR035965">
    <property type="entry name" value="PAS-like_dom_sf"/>
</dbReference>
<dbReference type="PANTHER" id="PTHR45453">
    <property type="entry name" value="PHOSPHATE REGULON SENSOR PROTEIN PHOR"/>
    <property type="match status" value="1"/>
</dbReference>
<dbReference type="PRINTS" id="PR00344">
    <property type="entry name" value="BCTRLSENSOR"/>
</dbReference>
<feature type="domain" description="PAS" evidence="11">
    <location>
        <begin position="222"/>
        <end position="267"/>
    </location>
</feature>
<keyword evidence="9" id="KW-1133">Transmembrane helix</keyword>
<dbReference type="EC" id="2.7.13.3" evidence="3"/>
<dbReference type="Pfam" id="PF00512">
    <property type="entry name" value="HisKA"/>
    <property type="match status" value="1"/>
</dbReference>
<sequence>MKKRIYQSMLLLALVTIFCTSLLITGVIYREFYRRMQQEIRNEALLLAASYNQNGPLDFSKLAMEDTTSRITWVAEDGTVLFDNRAEPAGMENHGNRPEIMAALRDGAGEAVHLSKTLGTQTFYRAVRLTDGTVLRVSASIHSVFKAVFGLLPYIALMLLPVFALTMLLANLLTGKIIVPLNNLNLDEPLANEVYDELSPLLTRMARQKEEIARQFQKLREKQEEFNAITENIREGIIILNSKGQILSLNKSAAAIFGVGAGENLNRHFSTLNRSIPLQKAVAAALGGQPYEDTLTKGENTFDLLASPVLAGQQVRGVILFILDITEKHNAEKMRREFTANVSHELKTPLTSILGYAELMKNGMVKPEDMAAAAGRIYAEARHLLRLVEDTIKLSRLDEQNLQLPWEKIDLLALAQEVAGRLAPLAQEKQISLSVSGERAVVSGVRPILEDIVYNLCDNAIKYNWEKGRVEVKVAAAAGEVRLTVQDNGFGIPREHQGRIFERFYRIDRSHSRATGGTGLGLSIVKHGAELHQARLELDSEPGKGTAVTVVFRSE</sequence>
<dbReference type="SUPFAM" id="SSF55785">
    <property type="entry name" value="PYP-like sensor domain (PAS domain)"/>
    <property type="match status" value="1"/>
</dbReference>
<dbReference type="CDD" id="cd00075">
    <property type="entry name" value="HATPase"/>
    <property type="match status" value="1"/>
</dbReference>
<dbReference type="GO" id="GO:0000155">
    <property type="term" value="F:phosphorelay sensor kinase activity"/>
    <property type="evidence" value="ECO:0007669"/>
    <property type="project" value="InterPro"/>
</dbReference>
<evidence type="ECO:0000313" key="13">
    <source>
        <dbReference type="Proteomes" id="UP000657177"/>
    </source>
</evidence>
<organism evidence="12 13">
    <name type="scientific">Capillibacterium thermochitinicola</name>
    <dbReference type="NCBI Taxonomy" id="2699427"/>
    <lineage>
        <taxon>Bacteria</taxon>
        <taxon>Bacillati</taxon>
        <taxon>Bacillota</taxon>
        <taxon>Capillibacterium</taxon>
    </lineage>
</organism>
<comment type="catalytic activity">
    <reaction evidence="1">
        <text>ATP + protein L-histidine = ADP + protein N-phospho-L-histidine.</text>
        <dbReference type="EC" id="2.7.13.3"/>
    </reaction>
</comment>
<dbReference type="InterPro" id="IPR036890">
    <property type="entry name" value="HATPase_C_sf"/>
</dbReference>
<dbReference type="Proteomes" id="UP000657177">
    <property type="component" value="Unassembled WGS sequence"/>
</dbReference>
<dbReference type="InterPro" id="IPR004358">
    <property type="entry name" value="Sig_transdc_His_kin-like_C"/>
</dbReference>
<evidence type="ECO:0000256" key="7">
    <source>
        <dbReference type="ARBA" id="ARBA00023012"/>
    </source>
</evidence>
<dbReference type="InterPro" id="IPR005467">
    <property type="entry name" value="His_kinase_dom"/>
</dbReference>
<keyword evidence="13" id="KW-1185">Reference proteome</keyword>
<dbReference type="PROSITE" id="PS50109">
    <property type="entry name" value="HIS_KIN"/>
    <property type="match status" value="1"/>
</dbReference>
<keyword evidence="5" id="KW-0808">Transferase</keyword>
<feature type="domain" description="Histidine kinase" evidence="10">
    <location>
        <begin position="341"/>
        <end position="555"/>
    </location>
</feature>
<keyword evidence="9" id="KW-0812">Transmembrane</keyword>
<dbReference type="InterPro" id="IPR000014">
    <property type="entry name" value="PAS"/>
</dbReference>
<dbReference type="CDD" id="cd00082">
    <property type="entry name" value="HisKA"/>
    <property type="match status" value="1"/>
</dbReference>
<evidence type="ECO:0000256" key="6">
    <source>
        <dbReference type="ARBA" id="ARBA00022777"/>
    </source>
</evidence>
<dbReference type="Pfam" id="PF00989">
    <property type="entry name" value="PAS"/>
    <property type="match status" value="1"/>
</dbReference>
<keyword evidence="4" id="KW-0597">Phosphoprotein</keyword>
<dbReference type="GO" id="GO:0006355">
    <property type="term" value="P:regulation of DNA-templated transcription"/>
    <property type="evidence" value="ECO:0007669"/>
    <property type="project" value="InterPro"/>
</dbReference>
<dbReference type="Gene3D" id="3.30.450.20">
    <property type="entry name" value="PAS domain"/>
    <property type="match status" value="1"/>
</dbReference>
<dbReference type="GO" id="GO:0004721">
    <property type="term" value="F:phosphoprotein phosphatase activity"/>
    <property type="evidence" value="ECO:0007669"/>
    <property type="project" value="TreeGrafter"/>
</dbReference>
<dbReference type="Gene3D" id="3.30.565.10">
    <property type="entry name" value="Histidine kinase-like ATPase, C-terminal domain"/>
    <property type="match status" value="1"/>
</dbReference>
<keyword evidence="8 9" id="KW-0472">Membrane</keyword>
<dbReference type="RefSeq" id="WP_181340584.1">
    <property type="nucleotide sequence ID" value="NZ_JAAKDE010000061.1"/>
</dbReference>
<proteinExistence type="predicted"/>
<evidence type="ECO:0000256" key="2">
    <source>
        <dbReference type="ARBA" id="ARBA00004370"/>
    </source>
</evidence>
<evidence type="ECO:0000256" key="3">
    <source>
        <dbReference type="ARBA" id="ARBA00012438"/>
    </source>
</evidence>